<evidence type="ECO:0000256" key="8">
    <source>
        <dbReference type="ARBA" id="ARBA00023170"/>
    </source>
</evidence>
<protein>
    <recommendedName>
        <fullName evidence="13">Odorant receptor</fullName>
    </recommendedName>
</protein>
<evidence type="ECO:0000256" key="7">
    <source>
        <dbReference type="ARBA" id="ARBA00023136"/>
    </source>
</evidence>
<evidence type="ECO:0000256" key="3">
    <source>
        <dbReference type="ARBA" id="ARBA00022606"/>
    </source>
</evidence>
<dbReference type="PANTHER" id="PTHR21137:SF35">
    <property type="entry name" value="ODORANT RECEPTOR 19A-RELATED"/>
    <property type="match status" value="1"/>
</dbReference>
<evidence type="ECO:0000256" key="2">
    <source>
        <dbReference type="ARBA" id="ARBA00022475"/>
    </source>
</evidence>
<keyword evidence="6 10" id="KW-1133">Transmembrane helix</keyword>
<dbReference type="Proteomes" id="UP001168990">
    <property type="component" value="Unassembled WGS sequence"/>
</dbReference>
<dbReference type="GO" id="GO:0005886">
    <property type="term" value="C:plasma membrane"/>
    <property type="evidence" value="ECO:0007669"/>
    <property type="project" value="UniProtKB-SubCell"/>
</dbReference>
<evidence type="ECO:0008006" key="13">
    <source>
        <dbReference type="Google" id="ProtNLM"/>
    </source>
</evidence>
<evidence type="ECO:0000256" key="1">
    <source>
        <dbReference type="ARBA" id="ARBA00004651"/>
    </source>
</evidence>
<evidence type="ECO:0000313" key="12">
    <source>
        <dbReference type="Proteomes" id="UP001168990"/>
    </source>
</evidence>
<evidence type="ECO:0000256" key="9">
    <source>
        <dbReference type="ARBA" id="ARBA00023224"/>
    </source>
</evidence>
<keyword evidence="12" id="KW-1185">Reference proteome</keyword>
<dbReference type="EMBL" id="JAQQBS010000003">
    <property type="protein sequence ID" value="KAK0170666.1"/>
    <property type="molecule type" value="Genomic_DNA"/>
</dbReference>
<proteinExistence type="predicted"/>
<reference evidence="11" key="2">
    <citation type="submission" date="2023-03" db="EMBL/GenBank/DDBJ databases">
        <authorList>
            <person name="Inwood S.N."/>
            <person name="Skelly J.G."/>
            <person name="Guhlin J."/>
            <person name="Harrop T.W.R."/>
            <person name="Goldson S.G."/>
            <person name="Dearden P.K."/>
        </authorList>
    </citation>
    <scope>NUCLEOTIDE SEQUENCE</scope>
    <source>
        <strain evidence="11">Irish</strain>
        <tissue evidence="11">Whole body</tissue>
    </source>
</reference>
<keyword evidence="2" id="KW-1003">Cell membrane</keyword>
<dbReference type="InterPro" id="IPR004117">
    <property type="entry name" value="7tm6_olfct_rcpt"/>
</dbReference>
<dbReference type="PANTHER" id="PTHR21137">
    <property type="entry name" value="ODORANT RECEPTOR"/>
    <property type="match status" value="1"/>
</dbReference>
<keyword evidence="5" id="KW-0552">Olfaction</keyword>
<evidence type="ECO:0000256" key="4">
    <source>
        <dbReference type="ARBA" id="ARBA00022692"/>
    </source>
</evidence>
<comment type="caution">
    <text evidence="11">The sequence shown here is derived from an EMBL/GenBank/DDBJ whole genome shotgun (WGS) entry which is preliminary data.</text>
</comment>
<keyword evidence="9" id="KW-0807">Transducer</keyword>
<evidence type="ECO:0000256" key="6">
    <source>
        <dbReference type="ARBA" id="ARBA00022989"/>
    </source>
</evidence>
<dbReference type="GO" id="GO:0007165">
    <property type="term" value="P:signal transduction"/>
    <property type="evidence" value="ECO:0007669"/>
    <property type="project" value="UniProtKB-KW"/>
</dbReference>
<dbReference type="GO" id="GO:0004984">
    <property type="term" value="F:olfactory receptor activity"/>
    <property type="evidence" value="ECO:0007669"/>
    <property type="project" value="InterPro"/>
</dbReference>
<accession>A0AA39KR97</accession>
<dbReference type="Pfam" id="PF02949">
    <property type="entry name" value="7tm_6"/>
    <property type="match status" value="2"/>
</dbReference>
<feature type="transmembrane region" description="Helical" evidence="10">
    <location>
        <begin position="150"/>
        <end position="176"/>
    </location>
</feature>
<feature type="transmembrane region" description="Helical" evidence="10">
    <location>
        <begin position="650"/>
        <end position="672"/>
    </location>
</feature>
<feature type="transmembrane region" description="Helical" evidence="10">
    <location>
        <begin position="515"/>
        <end position="544"/>
    </location>
</feature>
<keyword evidence="7 10" id="KW-0472">Membrane</keyword>
<keyword evidence="3" id="KW-0716">Sensory transduction</keyword>
<dbReference type="AlphaFoldDB" id="A0AA39KR97"/>
<organism evidence="11 12">
    <name type="scientific">Microctonus aethiopoides</name>
    <dbReference type="NCBI Taxonomy" id="144406"/>
    <lineage>
        <taxon>Eukaryota</taxon>
        <taxon>Metazoa</taxon>
        <taxon>Ecdysozoa</taxon>
        <taxon>Arthropoda</taxon>
        <taxon>Hexapoda</taxon>
        <taxon>Insecta</taxon>
        <taxon>Pterygota</taxon>
        <taxon>Neoptera</taxon>
        <taxon>Endopterygota</taxon>
        <taxon>Hymenoptera</taxon>
        <taxon>Apocrita</taxon>
        <taxon>Ichneumonoidea</taxon>
        <taxon>Braconidae</taxon>
        <taxon>Euphorinae</taxon>
        <taxon>Microctonus</taxon>
    </lineage>
</organism>
<evidence type="ECO:0000256" key="10">
    <source>
        <dbReference type="SAM" id="Phobius"/>
    </source>
</evidence>
<name>A0AA39KR97_9HYME</name>
<keyword evidence="8" id="KW-0675">Receptor</keyword>
<comment type="subcellular location">
    <subcellularLocation>
        <location evidence="1">Cell membrane</location>
        <topology evidence="1">Multi-pass membrane protein</topology>
    </subcellularLocation>
</comment>
<reference evidence="11" key="1">
    <citation type="journal article" date="2023" name="bioRxiv">
        <title>Scaffold-level genome assemblies of two parasitoid biocontrol wasps reveal the parthenogenesis mechanism and an associated novel virus.</title>
        <authorList>
            <person name="Inwood S."/>
            <person name="Skelly J."/>
            <person name="Guhlin J."/>
            <person name="Harrop T."/>
            <person name="Goldson S."/>
            <person name="Dearden P."/>
        </authorList>
    </citation>
    <scope>NUCLEOTIDE SEQUENCE</scope>
    <source>
        <strain evidence="11">Irish</strain>
        <tissue evidence="11">Whole body</tissue>
    </source>
</reference>
<keyword evidence="4 10" id="KW-0812">Transmembrane</keyword>
<gene>
    <name evidence="11" type="ORF">PV328_008491</name>
</gene>
<dbReference type="GO" id="GO:0005549">
    <property type="term" value="F:odorant binding"/>
    <property type="evidence" value="ECO:0007669"/>
    <property type="project" value="InterPro"/>
</dbReference>
<evidence type="ECO:0000313" key="11">
    <source>
        <dbReference type="EMBL" id="KAK0170666.1"/>
    </source>
</evidence>
<sequence length="778" mass="89323">MTEDSTTTYHIFRWFIENLQFIMDINNLLTVISGSSVSKTQWFSIVKVLCLLTNRDELIELMTISDEYFNSLKDNTQSTELLRDFSMFYNLFWMLSISCFIVCSAGTVPYGVRFFIAKMSNMDKHHFRLPTNVAYPWLPRHDGVNFLFHWIHQTCAAVNSSILTCSISAIFTLLIFRMISELRLMSYYLGQVDNSNERENILRDCTNRCANIIKCSHTIQRIFGPVILQMFISNALQLCACVFLLSQVDVLGINSPEMTETKLLNKLCSNATISFVLWVNKVNASMNSKCGQKSAINLGTSTFDLMYIAAFVLIKISESCLCAFAGSMLIAESEDYRYAAYCIDWNGNKRLMTWVLVEINQRPITLIACHFTIISLNIIVSIANTTISYYFLNNLESSKDITCTDKKCVWSAPHKSRLEKYDMRLLLEHNCFKVKQEIDEAKIKTRTLNSDNSDTYTSLVGEADETKSIYISRKMVVCLLIQRDELIELLKNSDKFFNSLKKNPRSAELLRDFPMFYNLLLILAISCSTIFANGVGPFIVRFIIAKINNIDKHHHSLPVHVSYPWLPRQDGVNFVIHWTHQAYTSFDSNVVTCLIQAMFSFVVFRMISELRLISLDLKHVDKSNDLESVIRRCTDKYIMILKYSYDIQKIFGPIILQMFISNALKLCIYVFLLSQHLATSAFNLMYFAALLTAKMSESCVSAFAGSKLIAESENYKHAVYCIDWHGDKRLTNWVLVALNQRPMTLIACHYTVVSLNIIVSIVNTTISYYFLLQTLQDK</sequence>
<feature type="transmembrane region" description="Helical" evidence="10">
    <location>
        <begin position="750"/>
        <end position="771"/>
    </location>
</feature>
<feature type="transmembrane region" description="Helical" evidence="10">
    <location>
        <begin position="91"/>
        <end position="112"/>
    </location>
</feature>
<evidence type="ECO:0000256" key="5">
    <source>
        <dbReference type="ARBA" id="ARBA00022725"/>
    </source>
</evidence>